<name>A0A0F9F0U1_9ZZZZ</name>
<proteinExistence type="predicted"/>
<reference evidence="2" key="1">
    <citation type="journal article" date="2015" name="Nature">
        <title>Complex archaea that bridge the gap between prokaryotes and eukaryotes.</title>
        <authorList>
            <person name="Spang A."/>
            <person name="Saw J.H."/>
            <person name="Jorgensen S.L."/>
            <person name="Zaremba-Niedzwiedzka K."/>
            <person name="Martijn J."/>
            <person name="Lind A.E."/>
            <person name="van Eijk R."/>
            <person name="Schleper C."/>
            <person name="Guy L."/>
            <person name="Ettema T.J."/>
        </authorList>
    </citation>
    <scope>NUCLEOTIDE SEQUENCE</scope>
</reference>
<accession>A0A0F9F0U1</accession>
<dbReference type="AlphaFoldDB" id="A0A0F9F0U1"/>
<feature type="non-terminal residue" evidence="2">
    <location>
        <position position="1"/>
    </location>
</feature>
<organism evidence="2">
    <name type="scientific">marine sediment metagenome</name>
    <dbReference type="NCBI Taxonomy" id="412755"/>
    <lineage>
        <taxon>unclassified sequences</taxon>
        <taxon>metagenomes</taxon>
        <taxon>ecological metagenomes</taxon>
    </lineage>
</organism>
<gene>
    <name evidence="2" type="ORF">LCGC14_2009110</name>
</gene>
<evidence type="ECO:0000256" key="1">
    <source>
        <dbReference type="SAM" id="MobiDB-lite"/>
    </source>
</evidence>
<feature type="region of interest" description="Disordered" evidence="1">
    <location>
        <begin position="68"/>
        <end position="90"/>
    </location>
</feature>
<sequence length="90" mass="9754">RQAEILEAEGFSAALDKIYQVAKGVDAKTMSLQYFETLKTIGESPSTKYVFPLEFTNFLRPFASMFGGDSGDGAGNPGRKGVSVEDEPKL</sequence>
<dbReference type="EMBL" id="LAZR01022992">
    <property type="protein sequence ID" value="KKL80003.1"/>
    <property type="molecule type" value="Genomic_DNA"/>
</dbReference>
<feature type="compositionally biased region" description="Gly residues" evidence="1">
    <location>
        <begin position="68"/>
        <end position="78"/>
    </location>
</feature>
<evidence type="ECO:0000313" key="2">
    <source>
        <dbReference type="EMBL" id="KKL80003.1"/>
    </source>
</evidence>
<protein>
    <submittedName>
        <fullName evidence="2">Uncharacterized protein</fullName>
    </submittedName>
</protein>
<comment type="caution">
    <text evidence="2">The sequence shown here is derived from an EMBL/GenBank/DDBJ whole genome shotgun (WGS) entry which is preliminary data.</text>
</comment>